<evidence type="ECO:0000256" key="3">
    <source>
        <dbReference type="ARBA" id="ARBA00022989"/>
    </source>
</evidence>
<feature type="transmembrane region" description="Helical" evidence="5">
    <location>
        <begin position="12"/>
        <end position="34"/>
    </location>
</feature>
<dbReference type="InterPro" id="IPR052962">
    <property type="entry name" value="AA_Transporter_AGT"/>
</dbReference>
<dbReference type="PIRSF" id="PIRSF006060">
    <property type="entry name" value="AA_transporter"/>
    <property type="match status" value="1"/>
</dbReference>
<evidence type="ECO:0000256" key="2">
    <source>
        <dbReference type="ARBA" id="ARBA00022692"/>
    </source>
</evidence>
<reference evidence="6" key="1">
    <citation type="submission" date="2023-05" db="EMBL/GenBank/DDBJ databases">
        <title>Whole genome sequence of Commensalibacter sp.</title>
        <authorList>
            <person name="Charoenyingcharoen P."/>
            <person name="Yukphan P."/>
        </authorList>
    </citation>
    <scope>NUCLEOTIDE SEQUENCE</scope>
    <source>
        <strain evidence="6">TBRC 10068</strain>
    </source>
</reference>
<dbReference type="Gene3D" id="1.20.1740.10">
    <property type="entry name" value="Amino acid/polyamine transporter I"/>
    <property type="match status" value="1"/>
</dbReference>
<dbReference type="InterPro" id="IPR002293">
    <property type="entry name" value="AA/rel_permease1"/>
</dbReference>
<evidence type="ECO:0000256" key="5">
    <source>
        <dbReference type="SAM" id="Phobius"/>
    </source>
</evidence>
<evidence type="ECO:0000256" key="4">
    <source>
        <dbReference type="ARBA" id="ARBA00023136"/>
    </source>
</evidence>
<feature type="transmembrane region" description="Helical" evidence="5">
    <location>
        <begin position="459"/>
        <end position="478"/>
    </location>
</feature>
<evidence type="ECO:0000313" key="6">
    <source>
        <dbReference type="EMBL" id="MDI2113703.1"/>
    </source>
</evidence>
<accession>A0ABT6QBQ9</accession>
<comment type="subcellular location">
    <subcellularLocation>
        <location evidence="1">Membrane</location>
        <topology evidence="1">Multi-pass membrane protein</topology>
    </subcellularLocation>
</comment>
<name>A0ABT6QBQ9_9PROT</name>
<keyword evidence="4 5" id="KW-0472">Membrane</keyword>
<feature type="transmembrane region" description="Helical" evidence="5">
    <location>
        <begin position="398"/>
        <end position="420"/>
    </location>
</feature>
<dbReference type="Pfam" id="PF13520">
    <property type="entry name" value="AA_permease_2"/>
    <property type="match status" value="1"/>
</dbReference>
<dbReference type="EMBL" id="JASBAN010000001">
    <property type="protein sequence ID" value="MDI2113703.1"/>
    <property type="molecule type" value="Genomic_DNA"/>
</dbReference>
<feature type="transmembrane region" description="Helical" evidence="5">
    <location>
        <begin position="340"/>
        <end position="358"/>
    </location>
</feature>
<feature type="transmembrane region" description="Helical" evidence="5">
    <location>
        <begin position="162"/>
        <end position="183"/>
    </location>
</feature>
<dbReference type="PANTHER" id="PTHR47547:SF1">
    <property type="entry name" value="ASPARTATE-PROTON SYMPORTER"/>
    <property type="match status" value="1"/>
</dbReference>
<sequence length="538" mass="57460">MNKHSKNFKKSLSLLDLMMIGLGSIFGSGWLLAASHVSTIAGPAGILSWVIGGFAVLLLGFIFCELGAALPHAGGVVSYPAYSHGSVVGFLTGLITIIAYSSLISIEAIAARQYASAWFPFLSANSAGDATVIGWIVQAILLAGMFYLNLVGVKAFAKVNNILSIFKFIVPTLIIICLLYFSSSANFTSAGFAPFGSKGIEEAISTGGVIFAYLGLTPIVAAAAEVKNPQRSIPYALVGCIVLSTIIYVLLQASFIGSIPSSYISKGWGSISDSFVLPFHDIALILGIGWLAKLVVIDAIISPSGTGNIYMNTTSRVIFAWAKDGSFFNKFAHVDEKSGVPTPALWLTFALSLFWTLPFPSWKALIGVVSSALMLSYALAPISAASLRKTSGQIERPFYLKGMGILSPIAFVIASLIVYWSGWQTVSWLLGSQLLLGCIYVISKMIAKDTTIFINLKSGAWLMIYYTGMIIVSAMGDFGGWEVFSHIEGLSAVAVVALISYFIGVNTGLSPVTHEHEVEHQSLELSNFQEKELIDASV</sequence>
<feature type="transmembrane region" description="Helical" evidence="5">
    <location>
        <begin position="87"/>
        <end position="110"/>
    </location>
</feature>
<keyword evidence="3 5" id="KW-1133">Transmembrane helix</keyword>
<comment type="caution">
    <text evidence="6">The sequence shown here is derived from an EMBL/GenBank/DDBJ whole genome shotgun (WGS) entry which is preliminary data.</text>
</comment>
<evidence type="ECO:0000256" key="1">
    <source>
        <dbReference type="ARBA" id="ARBA00004141"/>
    </source>
</evidence>
<feature type="transmembrane region" description="Helical" evidence="5">
    <location>
        <begin position="426"/>
        <end position="447"/>
    </location>
</feature>
<feature type="transmembrane region" description="Helical" evidence="5">
    <location>
        <begin position="235"/>
        <end position="259"/>
    </location>
</feature>
<organism evidence="6 7">
    <name type="scientific">Commensalibacter nepenthis</name>
    <dbReference type="NCBI Taxonomy" id="3043872"/>
    <lineage>
        <taxon>Bacteria</taxon>
        <taxon>Pseudomonadati</taxon>
        <taxon>Pseudomonadota</taxon>
        <taxon>Alphaproteobacteria</taxon>
        <taxon>Acetobacterales</taxon>
        <taxon>Acetobacteraceae</taxon>
    </lineage>
</organism>
<feature type="transmembrane region" description="Helical" evidence="5">
    <location>
        <begin position="203"/>
        <end position="223"/>
    </location>
</feature>
<feature type="transmembrane region" description="Helical" evidence="5">
    <location>
        <begin position="46"/>
        <end position="66"/>
    </location>
</feature>
<keyword evidence="2 5" id="KW-0812">Transmembrane</keyword>
<dbReference type="PANTHER" id="PTHR47547">
    <property type="match status" value="1"/>
</dbReference>
<evidence type="ECO:0000313" key="7">
    <source>
        <dbReference type="Proteomes" id="UP001431775"/>
    </source>
</evidence>
<dbReference type="Proteomes" id="UP001431775">
    <property type="component" value="Unassembled WGS sequence"/>
</dbReference>
<dbReference type="RefSeq" id="WP_281463283.1">
    <property type="nucleotide sequence ID" value="NZ_JASBAN010000001.1"/>
</dbReference>
<proteinExistence type="predicted"/>
<keyword evidence="7" id="KW-1185">Reference proteome</keyword>
<feature type="transmembrane region" description="Helical" evidence="5">
    <location>
        <begin position="279"/>
        <end position="301"/>
    </location>
</feature>
<feature type="transmembrane region" description="Helical" evidence="5">
    <location>
        <begin position="130"/>
        <end position="150"/>
    </location>
</feature>
<feature type="transmembrane region" description="Helical" evidence="5">
    <location>
        <begin position="484"/>
        <end position="504"/>
    </location>
</feature>
<gene>
    <name evidence="6" type="ORF">QJV33_10520</name>
</gene>
<protein>
    <submittedName>
        <fullName evidence="6">APC family permease</fullName>
    </submittedName>
</protein>
<feature type="transmembrane region" description="Helical" evidence="5">
    <location>
        <begin position="364"/>
        <end position="386"/>
    </location>
</feature>